<dbReference type="InterPro" id="IPR049012">
    <property type="entry name" value="Mutator_transp_dom"/>
</dbReference>
<keyword evidence="3" id="KW-1185">Reference proteome</keyword>
<dbReference type="Proteomes" id="UP001159363">
    <property type="component" value="Chromosome 3"/>
</dbReference>
<evidence type="ECO:0000313" key="2">
    <source>
        <dbReference type="EMBL" id="KAJ8889980.1"/>
    </source>
</evidence>
<sequence>MDVPVLSTTTLEEMQTVALEEARLAKENGRVYSDGIPTITVVADGCWSKRSYRTNYNALPGVVCN</sequence>
<gene>
    <name evidence="2" type="ORF">PR048_009485</name>
</gene>
<proteinExistence type="predicted"/>
<accession>A0ABQ9I031</accession>
<dbReference type="Pfam" id="PF20700">
    <property type="entry name" value="Mutator"/>
    <property type="match status" value="1"/>
</dbReference>
<reference evidence="2 3" key="1">
    <citation type="submission" date="2023-02" db="EMBL/GenBank/DDBJ databases">
        <title>LHISI_Scaffold_Assembly.</title>
        <authorList>
            <person name="Stuart O.P."/>
            <person name="Cleave R."/>
            <person name="Magrath M.J.L."/>
            <person name="Mikheyev A.S."/>
        </authorList>
    </citation>
    <scope>NUCLEOTIDE SEQUENCE [LARGE SCALE GENOMIC DNA]</scope>
    <source>
        <strain evidence="2">Daus_M_001</strain>
        <tissue evidence="2">Leg muscle</tissue>
    </source>
</reference>
<name>A0ABQ9I031_9NEOP</name>
<organism evidence="2 3">
    <name type="scientific">Dryococelus australis</name>
    <dbReference type="NCBI Taxonomy" id="614101"/>
    <lineage>
        <taxon>Eukaryota</taxon>
        <taxon>Metazoa</taxon>
        <taxon>Ecdysozoa</taxon>
        <taxon>Arthropoda</taxon>
        <taxon>Hexapoda</taxon>
        <taxon>Insecta</taxon>
        <taxon>Pterygota</taxon>
        <taxon>Neoptera</taxon>
        <taxon>Polyneoptera</taxon>
        <taxon>Phasmatodea</taxon>
        <taxon>Verophasmatodea</taxon>
        <taxon>Anareolatae</taxon>
        <taxon>Phasmatidae</taxon>
        <taxon>Eurycanthinae</taxon>
        <taxon>Dryococelus</taxon>
    </lineage>
</organism>
<comment type="caution">
    <text evidence="2">The sequence shown here is derived from an EMBL/GenBank/DDBJ whole genome shotgun (WGS) entry which is preliminary data.</text>
</comment>
<feature type="domain" description="Mutator-like transposase" evidence="1">
    <location>
        <begin position="10"/>
        <end position="64"/>
    </location>
</feature>
<protein>
    <recommendedName>
        <fullName evidence="1">Mutator-like transposase domain-containing protein</fullName>
    </recommendedName>
</protein>
<evidence type="ECO:0000313" key="3">
    <source>
        <dbReference type="Proteomes" id="UP001159363"/>
    </source>
</evidence>
<dbReference type="EMBL" id="JARBHB010000003">
    <property type="protein sequence ID" value="KAJ8889980.1"/>
    <property type="molecule type" value="Genomic_DNA"/>
</dbReference>
<evidence type="ECO:0000259" key="1">
    <source>
        <dbReference type="Pfam" id="PF20700"/>
    </source>
</evidence>